<accession>A0A347VSB1</accession>
<evidence type="ECO:0000313" key="4">
    <source>
        <dbReference type="Proteomes" id="UP000477070"/>
    </source>
</evidence>
<evidence type="ECO:0000313" key="3">
    <source>
        <dbReference type="Proteomes" id="UP000029714"/>
    </source>
</evidence>
<protein>
    <submittedName>
        <fullName evidence="2">Uncharacterized protein</fullName>
    </submittedName>
</protein>
<dbReference type="EMBL" id="JRMP02000011">
    <property type="protein sequence ID" value="TLD93986.1"/>
    <property type="molecule type" value="Genomic_DNA"/>
</dbReference>
<proteinExistence type="predicted"/>
<gene>
    <name evidence="1" type="ORF">DCO61_03430</name>
    <name evidence="2" type="ORF">LS64_007445</name>
</gene>
<dbReference type="Proteomes" id="UP000477070">
    <property type="component" value="Unassembled WGS sequence"/>
</dbReference>
<name>A0A347VSB1_9HELI</name>
<dbReference type="RefSeq" id="WP_034571740.1">
    <property type="nucleotide sequence ID" value="NZ_JRMP02000011.1"/>
</dbReference>
<dbReference type="EMBL" id="QBIU01000001">
    <property type="protein sequence ID" value="MWV69096.1"/>
    <property type="molecule type" value="Genomic_DNA"/>
</dbReference>
<evidence type="ECO:0000313" key="1">
    <source>
        <dbReference type="EMBL" id="MWV69096.1"/>
    </source>
</evidence>
<reference evidence="2" key="3">
    <citation type="submission" date="2018-04" db="EMBL/GenBank/DDBJ databases">
        <authorList>
            <person name="Sheh A."/>
            <person name="Shen Z."/>
            <person name="Mannion A.J."/>
            <person name="Fox J.G."/>
        </authorList>
    </citation>
    <scope>NUCLEOTIDE SEQUENCE</scope>
    <source>
        <strain evidence="2">MIT 97-6194</strain>
    </source>
</reference>
<dbReference type="Proteomes" id="UP000029714">
    <property type="component" value="Unassembled WGS sequence"/>
</dbReference>
<reference evidence="2 3" key="2">
    <citation type="journal article" date="2016" name="Infect. Immun.">
        <title>Helicobacter saguini, a Novel Helicobacter Isolated from Cotton-Top Tamarins with Ulcerative Colitis, Has Proinflammatory Properties and Induces Typhlocolitis and Dysplasia in Gnotobiotic IL-10-/- Mice.</title>
        <authorList>
            <person name="Shen Z."/>
            <person name="Mannion A."/>
            <person name="Whary M.T."/>
            <person name="Muthupalani S."/>
            <person name="Sheh A."/>
            <person name="Feng Y."/>
            <person name="Gong G."/>
            <person name="Vandamme P."/>
            <person name="Holcombe H.R."/>
            <person name="Paster B.J."/>
            <person name="Fox J.G."/>
        </authorList>
    </citation>
    <scope>NUCLEOTIDE SEQUENCE [LARGE SCALE GENOMIC DNA]</scope>
    <source>
        <strain evidence="2 3">MIT 97-6194</strain>
    </source>
</reference>
<sequence length="115" mass="12519">MHPLLESDVIECPHKGKVILQTNNHNAFKINNCNVIVESDLINAKILGCSYTTLGIPTPCTCISNIPKSCVSNLLKINDKGVILAENIGMILTDKGFPLILNNKPKSSDFLTLQS</sequence>
<keyword evidence="3" id="KW-1185">Reference proteome</keyword>
<dbReference type="OrthoDB" id="5329593at2"/>
<evidence type="ECO:0000313" key="2">
    <source>
        <dbReference type="EMBL" id="TLD93986.1"/>
    </source>
</evidence>
<organism evidence="2 3">
    <name type="scientific">Helicobacter saguini</name>
    <dbReference type="NCBI Taxonomy" id="1548018"/>
    <lineage>
        <taxon>Bacteria</taxon>
        <taxon>Pseudomonadati</taxon>
        <taxon>Campylobacterota</taxon>
        <taxon>Epsilonproteobacteria</taxon>
        <taxon>Campylobacterales</taxon>
        <taxon>Helicobacteraceae</taxon>
        <taxon>Helicobacter</taxon>
    </lineage>
</organism>
<reference evidence="2 3" key="1">
    <citation type="journal article" date="2014" name="Genome Announc.">
        <title>Draft genome sequences of eight enterohepatic helicobacter species isolated from both laboratory and wild rodents.</title>
        <authorList>
            <person name="Sheh A."/>
            <person name="Shen Z."/>
            <person name="Fox J.G."/>
        </authorList>
    </citation>
    <scope>NUCLEOTIDE SEQUENCE [LARGE SCALE GENOMIC DNA]</scope>
    <source>
        <strain evidence="2 3">MIT 97-6194</strain>
    </source>
</reference>
<comment type="caution">
    <text evidence="2">The sequence shown here is derived from an EMBL/GenBank/DDBJ whole genome shotgun (WGS) entry which is preliminary data.</text>
</comment>
<reference evidence="1 4" key="4">
    <citation type="submission" date="2019-12" db="EMBL/GenBank/DDBJ databases">
        <title>Multi-Generational Helicobacter saguini Isolates.</title>
        <authorList>
            <person name="Mannion A."/>
            <person name="Shen Z."/>
            <person name="Fox J.G."/>
        </authorList>
    </citation>
    <scope>NUCLEOTIDE SEQUENCE [LARGE SCALE GENOMIC DNA]</scope>
    <source>
        <strain evidence="1">16-048</strain>
        <strain evidence="4">16-048 (F4)</strain>
    </source>
</reference>
<dbReference type="AlphaFoldDB" id="A0A347VSB1"/>